<dbReference type="GO" id="GO:0005829">
    <property type="term" value="C:cytosol"/>
    <property type="evidence" value="ECO:0007669"/>
    <property type="project" value="TreeGrafter"/>
</dbReference>
<dbReference type="PANTHER" id="PTHR32226">
    <property type="entry name" value="TELO2-INTERACTING PROTEIN 2"/>
    <property type="match status" value="1"/>
</dbReference>
<comment type="similarity">
    <text evidence="1">Belongs to the TTI2 family.</text>
</comment>
<reference evidence="2" key="1">
    <citation type="submission" date="2021-03" db="EMBL/GenBank/DDBJ databases">
        <title>Comparative genomics and phylogenomic investigation of the class Geoglossomycetes provide insights into ecological specialization and systematics.</title>
        <authorList>
            <person name="Melie T."/>
            <person name="Pirro S."/>
            <person name="Miller A.N."/>
            <person name="Quandt A."/>
        </authorList>
    </citation>
    <scope>NUCLEOTIDE SEQUENCE</scope>
    <source>
        <strain evidence="2">CAQ_001_2017</strain>
    </source>
</reference>
<evidence type="ECO:0000313" key="3">
    <source>
        <dbReference type="Proteomes" id="UP000750711"/>
    </source>
</evidence>
<dbReference type="EMBL" id="JAGHQM010000068">
    <property type="protein sequence ID" value="KAH0565690.1"/>
    <property type="molecule type" value="Genomic_DNA"/>
</dbReference>
<dbReference type="GO" id="GO:0005634">
    <property type="term" value="C:nucleus"/>
    <property type="evidence" value="ECO:0007669"/>
    <property type="project" value="TreeGrafter"/>
</dbReference>
<keyword evidence="3" id="KW-1185">Reference proteome</keyword>
<name>A0A9P8LGX5_9PEZI</name>
<gene>
    <name evidence="2" type="ORF">GP486_000909</name>
</gene>
<evidence type="ECO:0000256" key="1">
    <source>
        <dbReference type="ARBA" id="ARBA00034736"/>
    </source>
</evidence>
<accession>A0A9P8LGX5</accession>
<evidence type="ECO:0008006" key="4">
    <source>
        <dbReference type="Google" id="ProtNLM"/>
    </source>
</evidence>
<comment type="caution">
    <text evidence="2">The sequence shown here is derived from an EMBL/GenBank/DDBJ whole genome shotgun (WGS) entry which is preliminary data.</text>
</comment>
<proteinExistence type="inferred from homology"/>
<protein>
    <recommendedName>
        <fullName evidence="4">TELO2-interacting protein 2</fullName>
    </recommendedName>
</protein>
<dbReference type="Pfam" id="PF10521">
    <property type="entry name" value="Tti2"/>
    <property type="match status" value="1"/>
</dbReference>
<organism evidence="2 3">
    <name type="scientific">Trichoglossum hirsutum</name>
    <dbReference type="NCBI Taxonomy" id="265104"/>
    <lineage>
        <taxon>Eukaryota</taxon>
        <taxon>Fungi</taxon>
        <taxon>Dikarya</taxon>
        <taxon>Ascomycota</taxon>
        <taxon>Pezizomycotina</taxon>
        <taxon>Geoglossomycetes</taxon>
        <taxon>Geoglossales</taxon>
        <taxon>Geoglossaceae</taxon>
        <taxon>Trichoglossum</taxon>
    </lineage>
</organism>
<evidence type="ECO:0000313" key="2">
    <source>
        <dbReference type="EMBL" id="KAH0565690.1"/>
    </source>
</evidence>
<dbReference type="InterPro" id="IPR016024">
    <property type="entry name" value="ARM-type_fold"/>
</dbReference>
<sequence length="468" mass="52486">MAVTTECISVSYTNGCQLQYFREQTLSLIKKVSADISISNTKLTEVLGTSETLADTPETSSQDLQCFIVLSSLGIEIFRKLDELLPLPDYRDYAIVTVSLATFSDKRDQWTSGTAFTNATYLLAKYNLLVTKPCVLVDHVLRELIRPLFAKSNHPEVTAQGRKALHPSPRIHGSSLLEAETKPWKFGKIYSVTVFRWVLLKFAEALVEANWPLVIPPILTLIDDDSPEYKAKGCELLAILLRVTPPALLVRTGLGEVFYDAVMPCLSYLPSLTPQDQSLRLLGDAYPTLITLSRLRYPSDDKRKERVGMLDQVMRKGVLNGYFHCSDNVKIVESLVSQMRLLVSEMGIWSVKHLKDMIPMLSDILSEPFATAYPPLLITTIQTLQTIILTDWPRIAAHRAEVLRGLTFCWLKLMEDGPKVASFNELKQGLKDSLKLLKAAVQNEVDIDADVKLLSQSDERLAELLISE</sequence>
<dbReference type="Proteomes" id="UP000750711">
    <property type="component" value="Unassembled WGS sequence"/>
</dbReference>
<dbReference type="PANTHER" id="PTHR32226:SF2">
    <property type="entry name" value="TELO2-INTERACTING PROTEIN 2"/>
    <property type="match status" value="1"/>
</dbReference>
<dbReference type="InterPro" id="IPR018870">
    <property type="entry name" value="Tti2"/>
</dbReference>
<dbReference type="AlphaFoldDB" id="A0A9P8LGX5"/>
<dbReference type="GO" id="GO:0110078">
    <property type="term" value="C:TTT Hsp90 cochaperone complex"/>
    <property type="evidence" value="ECO:0007669"/>
    <property type="project" value="InterPro"/>
</dbReference>
<dbReference type="SUPFAM" id="SSF48371">
    <property type="entry name" value="ARM repeat"/>
    <property type="match status" value="1"/>
</dbReference>